<keyword evidence="2" id="KW-1185">Reference proteome</keyword>
<feature type="compositionally biased region" description="Basic and acidic residues" evidence="1">
    <location>
        <begin position="68"/>
        <end position="77"/>
    </location>
</feature>
<proteinExistence type="predicted"/>
<accession>A0ABM0M2L8</accession>
<dbReference type="RefSeq" id="XP_006814259.1">
    <property type="nucleotide sequence ID" value="XM_006814196.1"/>
</dbReference>
<protein>
    <submittedName>
        <fullName evidence="3">Uncharacterized protein LOC102804695</fullName>
    </submittedName>
</protein>
<dbReference type="GeneID" id="102804695"/>
<dbReference type="Proteomes" id="UP000694865">
    <property type="component" value="Unplaced"/>
</dbReference>
<feature type="compositionally biased region" description="Polar residues" evidence="1">
    <location>
        <begin position="46"/>
        <end position="67"/>
    </location>
</feature>
<reference evidence="3" key="1">
    <citation type="submission" date="2025-08" db="UniProtKB">
        <authorList>
            <consortium name="RefSeq"/>
        </authorList>
    </citation>
    <scope>IDENTIFICATION</scope>
    <source>
        <tissue evidence="3">Testes</tissue>
    </source>
</reference>
<sequence>MADTSVNGGGSGGNNRKTKNETKSKISKLFRRKNKYKQFDSEVKISTHSKTADYNQQEKNSTSNNWEKLSKLEEHRKGQSPTPKENKDMTKSCKKRHFKDQDNDCVNSATISGTQTATFVEITAEKVEGELVNIGQGHAVIDRDAIHAVSEEHVRKRGDSQVKDDHVLLKERSSYHKMTDITEIEILDENTNKLDESNTNYATKKRDDTTHGKNKWHRSKRFQKLKQKLHLSNYKELYESSETIDNVKHNENTGYSDVRKKKRLKQAGNNVRKALGSGLRNLLEGYQSITPFTVRPSTYHSTDNKNYNPYYTRPHVIPFFA</sequence>
<gene>
    <name evidence="3" type="primary">LOC102804695</name>
</gene>
<feature type="compositionally biased region" description="Basic residues" evidence="1">
    <location>
        <begin position="25"/>
        <end position="36"/>
    </location>
</feature>
<evidence type="ECO:0000313" key="3">
    <source>
        <dbReference type="RefSeq" id="XP_006814259.1"/>
    </source>
</evidence>
<feature type="region of interest" description="Disordered" evidence="1">
    <location>
        <begin position="1"/>
        <end position="94"/>
    </location>
</feature>
<name>A0ABM0M2L8_SACKO</name>
<evidence type="ECO:0000256" key="1">
    <source>
        <dbReference type="SAM" id="MobiDB-lite"/>
    </source>
</evidence>
<evidence type="ECO:0000313" key="2">
    <source>
        <dbReference type="Proteomes" id="UP000694865"/>
    </source>
</evidence>
<organism evidence="2 3">
    <name type="scientific">Saccoglossus kowalevskii</name>
    <name type="common">Acorn worm</name>
    <dbReference type="NCBI Taxonomy" id="10224"/>
    <lineage>
        <taxon>Eukaryota</taxon>
        <taxon>Metazoa</taxon>
        <taxon>Hemichordata</taxon>
        <taxon>Enteropneusta</taxon>
        <taxon>Harrimaniidae</taxon>
        <taxon>Saccoglossus</taxon>
    </lineage>
</organism>